<protein>
    <submittedName>
        <fullName evidence="1">Uncharacterized protein</fullName>
    </submittedName>
</protein>
<name>G5QHZ9_SALRU</name>
<dbReference type="AlphaFoldDB" id="G5QHZ9"/>
<gene>
    <name evidence="1" type="ORF">LTSERUB_2128</name>
</gene>
<evidence type="ECO:0000313" key="2">
    <source>
        <dbReference type="Proteomes" id="UP000004903"/>
    </source>
</evidence>
<dbReference type="PATRIC" id="fig|913081.3.peg.1686"/>
<accession>G5QHZ9</accession>
<comment type="caution">
    <text evidence="1">The sequence shown here is derived from an EMBL/GenBank/DDBJ whole genome shotgun (WGS) entry which is preliminary data.</text>
</comment>
<proteinExistence type="predicted"/>
<evidence type="ECO:0000313" key="1">
    <source>
        <dbReference type="EMBL" id="EHC90130.1"/>
    </source>
</evidence>
<organism evidence="1 2">
    <name type="scientific">Salmonella enterica subsp. enterica serovar Rubislaw str. A4-653</name>
    <dbReference type="NCBI Taxonomy" id="913081"/>
    <lineage>
        <taxon>Bacteria</taxon>
        <taxon>Pseudomonadati</taxon>
        <taxon>Pseudomonadota</taxon>
        <taxon>Gammaproteobacteria</taxon>
        <taxon>Enterobacterales</taxon>
        <taxon>Enterobacteriaceae</taxon>
        <taxon>Salmonella</taxon>
    </lineage>
</organism>
<reference evidence="1 2" key="1">
    <citation type="journal article" date="2011" name="BMC Genomics">
        <title>Genome sequencing reveals diversification of virulence factor content and possible host adaptation in distinct subpopulations of Salmonella enterica.</title>
        <authorList>
            <person name="den Bakker H.C."/>
            <person name="Moreno Switt A.I."/>
            <person name="Govoni G."/>
            <person name="Cummings C.A."/>
            <person name="Ranieri M.L."/>
            <person name="Degoricija L."/>
            <person name="Hoelzer K."/>
            <person name="Rodriguez-Rivera L.D."/>
            <person name="Brown S."/>
            <person name="Bolchacova E."/>
            <person name="Furtado M.R."/>
            <person name="Wiedmann M."/>
        </authorList>
    </citation>
    <scope>NUCLEOTIDE SEQUENCE [LARGE SCALE GENOMIC DNA]</scope>
    <source>
        <strain evidence="1 2">A4-653</strain>
    </source>
</reference>
<dbReference type="EMBL" id="AFCT01000807">
    <property type="protein sequence ID" value="EHC90130.1"/>
    <property type="molecule type" value="Genomic_DNA"/>
</dbReference>
<dbReference type="Proteomes" id="UP000004903">
    <property type="component" value="Unassembled WGS sequence"/>
</dbReference>
<sequence>MGAASTITLPIGELKDGLDRLPDEVLTLTFMDMEGHTFITSLSRVGA</sequence>